<evidence type="ECO:0000256" key="4">
    <source>
        <dbReference type="SAM" id="SignalP"/>
    </source>
</evidence>
<feature type="signal peptide" evidence="4">
    <location>
        <begin position="1"/>
        <end position="19"/>
    </location>
</feature>
<dbReference type="InterPro" id="IPR013098">
    <property type="entry name" value="Ig_I-set"/>
</dbReference>
<evidence type="ECO:0000256" key="3">
    <source>
        <dbReference type="SAM" id="Phobius"/>
    </source>
</evidence>
<dbReference type="RefSeq" id="XP_022320237.1">
    <property type="nucleotide sequence ID" value="XM_022464529.1"/>
</dbReference>
<feature type="transmembrane region" description="Helical" evidence="3">
    <location>
        <begin position="1266"/>
        <end position="1289"/>
    </location>
</feature>
<dbReference type="SMART" id="SM00408">
    <property type="entry name" value="IGc2"/>
    <property type="match status" value="5"/>
</dbReference>
<feature type="compositionally biased region" description="Basic and acidic residues" evidence="2">
    <location>
        <begin position="1449"/>
        <end position="1462"/>
    </location>
</feature>
<evidence type="ECO:0000259" key="6">
    <source>
        <dbReference type="PROSITE" id="PS50853"/>
    </source>
</evidence>
<proteinExistence type="predicted"/>
<dbReference type="Pfam" id="PF07679">
    <property type="entry name" value="I-set"/>
    <property type="match status" value="1"/>
</dbReference>
<dbReference type="InterPro" id="IPR007110">
    <property type="entry name" value="Ig-like_dom"/>
</dbReference>
<dbReference type="GeneID" id="111122670"/>
<keyword evidence="3" id="KW-0472">Membrane</keyword>
<evidence type="ECO:0000313" key="8">
    <source>
        <dbReference type="RefSeq" id="XP_022320237.1"/>
    </source>
</evidence>
<keyword evidence="7" id="KW-1185">Reference proteome</keyword>
<dbReference type="PROSITE" id="PS50853">
    <property type="entry name" value="FN3"/>
    <property type="match status" value="1"/>
</dbReference>
<feature type="domain" description="Ig-like" evidence="5">
    <location>
        <begin position="598"/>
        <end position="685"/>
    </location>
</feature>
<dbReference type="InterPro" id="IPR036116">
    <property type="entry name" value="FN3_sf"/>
</dbReference>
<gene>
    <name evidence="8" type="primary">LOC111122670</name>
</gene>
<keyword evidence="3" id="KW-0812">Transmembrane</keyword>
<dbReference type="OrthoDB" id="6162853at2759"/>
<reference evidence="8" key="1">
    <citation type="submission" date="2025-08" db="UniProtKB">
        <authorList>
            <consortium name="RefSeq"/>
        </authorList>
    </citation>
    <scope>IDENTIFICATION</scope>
    <source>
        <tissue evidence="8">Whole sample</tissue>
    </source>
</reference>
<feature type="domain" description="Ig-like" evidence="5">
    <location>
        <begin position="147"/>
        <end position="230"/>
    </location>
</feature>
<dbReference type="PANTHER" id="PTHR46013">
    <property type="entry name" value="VASCULAR CELL ADHESION MOLECULE 1"/>
    <property type="match status" value="1"/>
</dbReference>
<evidence type="ECO:0000259" key="5">
    <source>
        <dbReference type="PROSITE" id="PS50835"/>
    </source>
</evidence>
<evidence type="ECO:0000256" key="2">
    <source>
        <dbReference type="SAM" id="MobiDB-lite"/>
    </source>
</evidence>
<dbReference type="SUPFAM" id="SSF49265">
    <property type="entry name" value="Fibronectin type III"/>
    <property type="match status" value="1"/>
</dbReference>
<evidence type="ECO:0000313" key="7">
    <source>
        <dbReference type="Proteomes" id="UP000694844"/>
    </source>
</evidence>
<feature type="chain" id="PRO_5034874629" evidence="4">
    <location>
        <begin position="20"/>
        <end position="1462"/>
    </location>
</feature>
<sequence length="1462" mass="166287">MEKWSLILVICVFTVICFGQIVKGYKVWISPNKNVFYAEPGITLNITCESDCGTGCRKFWEYEDDVKWTFFKHHPKQLNEPLNRRESYRCTVADRNRKRFHSTTFKIFKREPKGIAEELPGENNLTSSDIISTVKSASSEQEQNYDPRNVTIEKISAEIDIWEGGDDIRIRCNADCNPPCDKYMTYHNNEQISTFKETRITTDRKNSGQYTCSASNSFRQKYVSSNNTVNFTIKYDPHNVTIEKIYTNEDILEGGDDIIIRCKADCNPPCDRYQIYHNNKRISSSKETRITMDRKNSGQYYCTASNSDRQDNVKSSSITNIIIKYPPGIVRIIPDKETFYTKDHGTPYEDVVCQADCLPPCTYVWYRDSSRLSRNYEYNFTIGNSLFATKQLTDSIFRYFSCKASNSFGSSKSRWIKMELKDGPENVTITPSDTPKESSPLTLVCSANCFLNCTSYRWTGGNRPLNENKAVLTFPDLSRAHDGEYMCSVEDYFGTSSNSYKLVVQYQDVILQAHSLTMSLKIKNMLPTDVRCRTKCNYDGCPTYINVIKDSKFYRSISSSQSIFEKRETVLGDSGIYSCSLEHKKSLKSFTLDILHGPRRTRITESNQEIRSKTVPESKTEFVSLRCLSECNPPCRIFWYKNGTLLPGERKEVLNIPRNRKNSGYYRCNANGEEGNQTSNTVEVTVEYPPEDARITPESDIFYSRRNGTPYVDVVCEADCLPPCSYTWYYASSRSSPSWDTYQFTTGNTLFAKRNFTHNRYPYFHCVARNSLGLIKSKWIRVNIKDGPENVTITPSQSYPKENHPFVLVCSANCIHGCLSYSWWKYMHLGKHNYMYEDTENLTFHNISRRENGNYMCYVGDYFGWRFSSYIIKVQYSTTTVKIQTSSGSGNIKEGQDYIRIDCNADCNPECSYKFYRDEQLTHVGDRGLLSKANRNMSGRYTCSAKNDIMNSYKNSTNFVDVNIKYGPEIAFSFWGNRNHITAHAPGTLNLSFRIDSFPPSNVSVFHETNNFMTASNVTGQHIFTKPITSCLDEGEYILEAVNEVGSDTDHVIVNVTCSPIYISFPNTLDNGFSIGDRVDLTVAFKGNPAAEVSWTFNPWNSNTSQGVPVHRVQNQSKYHTAVVIETLNTNDFGIYKLQLTNIHGSISKDFKIQGPPTAPTDLSVKCPDVAVVVWRPGFDGGSKQTFVLEYSSNQSSWQIHRPKLAAAFNEDYSYLRTFVDDISPNTLYFFRVKAHNAFGEAVSESDVNCTRQNPVEEVHSLSKHVGFVGVGAGMILFVVIIGVLVAGLNLKRKRRRKNTDNHLSQKSDNSQEKDDVLDIVDNILYISADEAKEVPEPSGDNVQNMASGNDTYAVVSKGDFPGNDASVYAEVNKTKKKQKPAVPEKSSKVKKRLPPNDNQDGLIYLELDLRDTASSSTGKFVIHGAEDRTEYVDIDFTRCVDPSLKRHTRDERTGDQEESDK</sequence>
<evidence type="ECO:0000256" key="1">
    <source>
        <dbReference type="ARBA" id="ARBA00022737"/>
    </source>
</evidence>
<dbReference type="CDD" id="cd00063">
    <property type="entry name" value="FN3"/>
    <property type="match status" value="1"/>
</dbReference>
<dbReference type="SMART" id="SM00409">
    <property type="entry name" value="IG"/>
    <property type="match status" value="7"/>
</dbReference>
<dbReference type="InterPro" id="IPR003598">
    <property type="entry name" value="Ig_sub2"/>
</dbReference>
<dbReference type="PANTHER" id="PTHR46013:SF4">
    <property type="entry name" value="B-CELL RECEPTOR CD22-RELATED"/>
    <property type="match status" value="1"/>
</dbReference>
<dbReference type="Gene3D" id="2.60.40.10">
    <property type="entry name" value="Immunoglobulins"/>
    <property type="match status" value="11"/>
</dbReference>
<dbReference type="InterPro" id="IPR013783">
    <property type="entry name" value="Ig-like_fold"/>
</dbReference>
<feature type="domain" description="Ig-like" evidence="5">
    <location>
        <begin position="237"/>
        <end position="319"/>
    </location>
</feature>
<feature type="domain" description="Ig-like" evidence="5">
    <location>
        <begin position="788"/>
        <end position="859"/>
    </location>
</feature>
<dbReference type="Proteomes" id="UP000694844">
    <property type="component" value="Chromosome 3"/>
</dbReference>
<feature type="domain" description="Fibronectin type-III" evidence="6">
    <location>
        <begin position="1156"/>
        <end position="1256"/>
    </location>
</feature>
<dbReference type="PROSITE" id="PS50835">
    <property type="entry name" value="IG_LIKE"/>
    <property type="match status" value="6"/>
</dbReference>
<feature type="region of interest" description="Disordered" evidence="2">
    <location>
        <begin position="1373"/>
        <end position="1398"/>
    </location>
</feature>
<feature type="domain" description="Ig-like" evidence="5">
    <location>
        <begin position="424"/>
        <end position="505"/>
    </location>
</feature>
<organism evidence="7 8">
    <name type="scientific">Crassostrea virginica</name>
    <name type="common">Eastern oyster</name>
    <dbReference type="NCBI Taxonomy" id="6565"/>
    <lineage>
        <taxon>Eukaryota</taxon>
        <taxon>Metazoa</taxon>
        <taxon>Spiralia</taxon>
        <taxon>Lophotrochozoa</taxon>
        <taxon>Mollusca</taxon>
        <taxon>Bivalvia</taxon>
        <taxon>Autobranchia</taxon>
        <taxon>Pteriomorphia</taxon>
        <taxon>Ostreida</taxon>
        <taxon>Ostreoidea</taxon>
        <taxon>Ostreidae</taxon>
        <taxon>Crassostrea</taxon>
    </lineage>
</organism>
<dbReference type="InterPro" id="IPR036179">
    <property type="entry name" value="Ig-like_dom_sf"/>
</dbReference>
<keyword evidence="4" id="KW-0732">Signal</keyword>
<dbReference type="SMART" id="SM00060">
    <property type="entry name" value="FN3"/>
    <property type="match status" value="1"/>
</dbReference>
<feature type="domain" description="Ig-like" evidence="5">
    <location>
        <begin position="327"/>
        <end position="417"/>
    </location>
</feature>
<protein>
    <submittedName>
        <fullName evidence="8">Hemicentin-1-like isoform X1</fullName>
    </submittedName>
</protein>
<name>A0A8B8CWJ9_CRAVI</name>
<dbReference type="Pfam" id="PF13895">
    <property type="entry name" value="Ig_2"/>
    <property type="match status" value="2"/>
</dbReference>
<feature type="region of interest" description="Disordered" evidence="2">
    <location>
        <begin position="1443"/>
        <end position="1462"/>
    </location>
</feature>
<accession>A0A8B8CWJ9</accession>
<dbReference type="InterPro" id="IPR003961">
    <property type="entry name" value="FN3_dom"/>
</dbReference>
<dbReference type="SUPFAM" id="SSF48726">
    <property type="entry name" value="Immunoglobulin"/>
    <property type="match status" value="5"/>
</dbReference>
<keyword evidence="3" id="KW-1133">Transmembrane helix</keyword>
<dbReference type="InterPro" id="IPR003599">
    <property type="entry name" value="Ig_sub"/>
</dbReference>
<keyword evidence="1" id="KW-0677">Repeat</keyword>
<dbReference type="KEGG" id="cvn:111122670"/>